<dbReference type="PANTHER" id="PTHR47027">
    <property type="entry name" value="REVERSE TRANSCRIPTASE DOMAIN-CONTAINING PROTEIN"/>
    <property type="match status" value="1"/>
</dbReference>
<proteinExistence type="predicted"/>
<reference evidence="1" key="1">
    <citation type="submission" date="2025-08" db="UniProtKB">
        <authorList>
            <consortium name="RefSeq"/>
        </authorList>
    </citation>
    <scope>IDENTIFICATION</scope>
</reference>
<name>A0A6P7HDF7_DIAVI</name>
<evidence type="ECO:0000313" key="1">
    <source>
        <dbReference type="RefSeq" id="XP_028155648.1"/>
    </source>
</evidence>
<organism evidence="1">
    <name type="scientific">Diabrotica virgifera virgifera</name>
    <name type="common">western corn rootworm</name>
    <dbReference type="NCBI Taxonomy" id="50390"/>
    <lineage>
        <taxon>Eukaryota</taxon>
        <taxon>Metazoa</taxon>
        <taxon>Ecdysozoa</taxon>
        <taxon>Arthropoda</taxon>
        <taxon>Hexapoda</taxon>
        <taxon>Insecta</taxon>
        <taxon>Pterygota</taxon>
        <taxon>Neoptera</taxon>
        <taxon>Endopterygota</taxon>
        <taxon>Coleoptera</taxon>
        <taxon>Polyphaga</taxon>
        <taxon>Cucujiformia</taxon>
        <taxon>Chrysomeloidea</taxon>
        <taxon>Chrysomelidae</taxon>
        <taxon>Galerucinae</taxon>
        <taxon>Diabroticina</taxon>
        <taxon>Diabroticites</taxon>
        <taxon>Diabrotica</taxon>
    </lineage>
</organism>
<dbReference type="InParanoid" id="A0A6P7HDF7"/>
<protein>
    <submittedName>
        <fullName evidence="1">Uncharacterized protein LOC114349466</fullName>
    </submittedName>
</protein>
<sequence>MYSKLILEYIICELYSKIKYSDCIKNCIVSGQIFERVDRFKYLGSTITEGNKNSDEVTARISLGNKCFYSLQNIIKSKSVSINSKVKIYTTIMRPVVMYASETWTLTSEQEEQLLRWERKILRKIYGPIQENGEWRIRMNHEINRVFNRPTITKEIRSKRLSWLGHVERMDDKRNTKNYLRKELNGKRPRGRPRKRWIDGINQDLKDLGIREWEKQAKERKTWAAIVKQAKHT</sequence>
<dbReference type="RefSeq" id="XP_028155648.1">
    <property type="nucleotide sequence ID" value="XM_028299847.1"/>
</dbReference>
<gene>
    <name evidence="1" type="primary">LOC114349466</name>
</gene>
<dbReference type="AlphaFoldDB" id="A0A6P7HDF7"/>
<accession>A0A6P7HDF7</accession>
<dbReference type="PANTHER" id="PTHR47027:SF20">
    <property type="entry name" value="REVERSE TRANSCRIPTASE-LIKE PROTEIN WITH RNA-DIRECTED DNA POLYMERASE DOMAIN"/>
    <property type="match status" value="1"/>
</dbReference>